<keyword evidence="3" id="KW-1185">Reference proteome</keyword>
<gene>
    <name evidence="2" type="ORF">VRS74_09695</name>
</gene>
<dbReference type="RefSeq" id="WP_354145061.1">
    <property type="nucleotide sequence ID" value="NZ_JAZDQV010000009.1"/>
</dbReference>
<proteinExistence type="predicted"/>
<dbReference type="Proteomes" id="UP001343492">
    <property type="component" value="Unassembled WGS sequence"/>
</dbReference>
<protein>
    <submittedName>
        <fullName evidence="2">DUF3604 domain-containing protein</fullName>
    </submittedName>
</protein>
<keyword evidence="1" id="KW-0732">Signal</keyword>
<dbReference type="EMBL" id="JAZDQV010000009">
    <property type="protein sequence ID" value="MEE1877954.1"/>
    <property type="molecule type" value="Genomic_DNA"/>
</dbReference>
<feature type="signal peptide" evidence="1">
    <location>
        <begin position="1"/>
        <end position="18"/>
    </location>
</feature>
<dbReference type="InterPro" id="IPR022028">
    <property type="entry name" value="DUF3604"/>
</dbReference>
<reference evidence="2 3" key="1">
    <citation type="submission" date="2024-01" db="EMBL/GenBank/DDBJ databases">
        <title>The genome sequence of Erythrobacteraceae sp. strain 1XM1-14.</title>
        <authorList>
            <person name="Liu Y."/>
        </authorList>
    </citation>
    <scope>NUCLEOTIDE SEQUENCE [LARGE SCALE GENOMIC DNA]</scope>
    <source>
        <strain evidence="2 3">1XM1-14</strain>
    </source>
</reference>
<evidence type="ECO:0000313" key="3">
    <source>
        <dbReference type="Proteomes" id="UP001343492"/>
    </source>
</evidence>
<feature type="chain" id="PRO_5046041211" evidence="1">
    <location>
        <begin position="19"/>
        <end position="634"/>
    </location>
</feature>
<name>A0ABU7GFS2_9SPHN</name>
<sequence length="634" mass="69622">MRKFLAAGLLGLSSLALAACDAAVEERQRGTGEGTIDLAEFPDRPYWGDTHLHTDVSFDAYGFGNRLGGEEALKFAKGEEVTSSTGIKAKLSRPLDFLVIADHSDGMGSLRRLAEAPRLLLRDPTMRRWHDMLNEGPLESSRATTEIISAAAAGTIPEQMRPGDSAGSKTGELWAAHLDLLDRYNQPGKFTALAGFEYSLVPDGNNLHRVVMFRDGSDRTGQVIPFPSQKTKVEDLWDYMEAYERTTGGQVLAMPHNSNLSNGRMFQMTLADGSPMTVEYASRRARHEPVVEATQIKGDSESHPFLSPNDEFAGFGDAGWEVGNLDVTEKTTPEMRGGNYVREALKRGLSLEQQLGVNPYAFGLIGATDSHTSLAIAEEANFFGKNSGTEPSNRERAVEPQNQGLREGRFGWNNLAGAYAAAWARGNTRAEIFDAFKRREVYATTGPRMVVRVFGGFDFSDGDWAGDWVRAGYTRGVPMGGELVGRNKAPSFLISALKDPDGANLDRVQVVKGWVDASGKTQEQVYDVVWSDMDKRVKKGGKVPAVGDTVDRSKATYTNSIGTAELRSVWTDPDYRPGQRAFYYVRVLEIPTPRWPLYDAVRFGTKLPPEAMADAVAQERAYTSPIWLKPAPAQ</sequence>
<organism evidence="2 3">
    <name type="scientific">Altererythrobacter litoralis</name>
    <dbReference type="NCBI Taxonomy" id="3113904"/>
    <lineage>
        <taxon>Bacteria</taxon>
        <taxon>Pseudomonadati</taxon>
        <taxon>Pseudomonadota</taxon>
        <taxon>Alphaproteobacteria</taxon>
        <taxon>Sphingomonadales</taxon>
        <taxon>Erythrobacteraceae</taxon>
        <taxon>Altererythrobacter</taxon>
    </lineage>
</organism>
<comment type="caution">
    <text evidence="2">The sequence shown here is derived from an EMBL/GenBank/DDBJ whole genome shotgun (WGS) entry which is preliminary data.</text>
</comment>
<dbReference type="Pfam" id="PF12228">
    <property type="entry name" value="DUF3604"/>
    <property type="match status" value="1"/>
</dbReference>
<dbReference type="PROSITE" id="PS51257">
    <property type="entry name" value="PROKAR_LIPOPROTEIN"/>
    <property type="match status" value="1"/>
</dbReference>
<dbReference type="Gene3D" id="3.20.20.140">
    <property type="entry name" value="Metal-dependent hydrolases"/>
    <property type="match status" value="1"/>
</dbReference>
<evidence type="ECO:0000256" key="1">
    <source>
        <dbReference type="SAM" id="SignalP"/>
    </source>
</evidence>
<accession>A0ABU7GFS2</accession>
<evidence type="ECO:0000313" key="2">
    <source>
        <dbReference type="EMBL" id="MEE1877954.1"/>
    </source>
</evidence>